<evidence type="ECO:0000256" key="5">
    <source>
        <dbReference type="ARBA" id="ARBA00022490"/>
    </source>
</evidence>
<evidence type="ECO:0000313" key="16">
    <source>
        <dbReference type="Proteomes" id="UP001140011"/>
    </source>
</evidence>
<evidence type="ECO:0000313" key="15">
    <source>
        <dbReference type="EMBL" id="KAJ2755075.1"/>
    </source>
</evidence>
<keyword evidence="6 15" id="KW-0436">Ligase</keyword>
<dbReference type="InterPro" id="IPR004523">
    <property type="entry name" value="Asp-tRNA_synthase_2"/>
</dbReference>
<evidence type="ECO:0000256" key="4">
    <source>
        <dbReference type="ARBA" id="ARBA00018853"/>
    </source>
</evidence>
<keyword evidence="16" id="KW-1185">Reference proteome</keyword>
<comment type="similarity">
    <text evidence="2">Belongs to the class-II aminoacyl-tRNA synthetase family. Type 2 subfamily.</text>
</comment>
<proteinExistence type="inferred from homology"/>
<keyword evidence="5" id="KW-0963">Cytoplasm</keyword>
<feature type="region of interest" description="Disordered" evidence="13">
    <location>
        <begin position="46"/>
        <end position="67"/>
    </location>
</feature>
<comment type="catalytic activity">
    <reaction evidence="12">
        <text>tRNA(Asp) + L-aspartate + ATP = L-aspartyl-tRNA(Asp) + AMP + diphosphate</text>
        <dbReference type="Rhea" id="RHEA:19649"/>
        <dbReference type="Rhea" id="RHEA-COMP:9660"/>
        <dbReference type="Rhea" id="RHEA-COMP:9678"/>
        <dbReference type="ChEBI" id="CHEBI:29991"/>
        <dbReference type="ChEBI" id="CHEBI:30616"/>
        <dbReference type="ChEBI" id="CHEBI:33019"/>
        <dbReference type="ChEBI" id="CHEBI:78442"/>
        <dbReference type="ChEBI" id="CHEBI:78516"/>
        <dbReference type="ChEBI" id="CHEBI:456215"/>
        <dbReference type="EC" id="6.1.1.12"/>
    </reaction>
</comment>
<comment type="caution">
    <text evidence="15">The sequence shown here is derived from an EMBL/GenBank/DDBJ whole genome shotgun (WGS) entry which is preliminary data.</text>
</comment>
<dbReference type="InterPro" id="IPR004364">
    <property type="entry name" value="Aa-tRNA-synt_II"/>
</dbReference>
<dbReference type="InterPro" id="IPR002312">
    <property type="entry name" value="Asp/Asn-tRNA-synth_IIb"/>
</dbReference>
<dbReference type="PANTHER" id="PTHR43450:SF1">
    <property type="entry name" value="ASPARTATE--TRNA LIGASE, CYTOPLASMIC"/>
    <property type="match status" value="1"/>
</dbReference>
<dbReference type="GO" id="GO:0005524">
    <property type="term" value="F:ATP binding"/>
    <property type="evidence" value="ECO:0007669"/>
    <property type="project" value="UniProtKB-KW"/>
</dbReference>
<evidence type="ECO:0000256" key="3">
    <source>
        <dbReference type="ARBA" id="ARBA00012841"/>
    </source>
</evidence>
<dbReference type="FunFam" id="2.40.50.140:FF:000132">
    <property type="entry name" value="Aspartyl-tRNA synthetase, cytoplasmic"/>
    <property type="match status" value="1"/>
</dbReference>
<dbReference type="PRINTS" id="PR01042">
    <property type="entry name" value="TRNASYNTHASP"/>
</dbReference>
<evidence type="ECO:0000256" key="2">
    <source>
        <dbReference type="ARBA" id="ARBA00005312"/>
    </source>
</evidence>
<dbReference type="Gene3D" id="2.40.50.140">
    <property type="entry name" value="Nucleic acid-binding proteins"/>
    <property type="match status" value="1"/>
</dbReference>
<dbReference type="InterPro" id="IPR006195">
    <property type="entry name" value="aa-tRNA-synth_II"/>
</dbReference>
<evidence type="ECO:0000256" key="7">
    <source>
        <dbReference type="ARBA" id="ARBA00022741"/>
    </source>
</evidence>
<dbReference type="NCBIfam" id="NF003483">
    <property type="entry name" value="PRK05159.1"/>
    <property type="match status" value="1"/>
</dbReference>
<dbReference type="InterPro" id="IPR045864">
    <property type="entry name" value="aa-tRNA-synth_II/BPL/LPL"/>
</dbReference>
<dbReference type="SUPFAM" id="SSF50249">
    <property type="entry name" value="Nucleic acid-binding proteins"/>
    <property type="match status" value="1"/>
</dbReference>
<evidence type="ECO:0000256" key="11">
    <source>
        <dbReference type="ARBA" id="ARBA00033155"/>
    </source>
</evidence>
<comment type="subcellular location">
    <subcellularLocation>
        <location evidence="1">Cytoplasm</location>
    </subcellularLocation>
</comment>
<dbReference type="Gene3D" id="3.30.930.10">
    <property type="entry name" value="Bira Bifunctional Protein, Domain 2"/>
    <property type="match status" value="1"/>
</dbReference>
<evidence type="ECO:0000256" key="9">
    <source>
        <dbReference type="ARBA" id="ARBA00022917"/>
    </source>
</evidence>
<dbReference type="EMBL" id="JANBUH010000079">
    <property type="protein sequence ID" value="KAJ2755075.1"/>
    <property type="molecule type" value="Genomic_DNA"/>
</dbReference>
<accession>A0A9W8LCQ5</accession>
<dbReference type="Proteomes" id="UP001140011">
    <property type="component" value="Unassembled WGS sequence"/>
</dbReference>
<sequence>MSAQESNTVATTEQQQEVAELATQVEDIVLGPDGNPLSKKALKKLEKEREKEQKRLEREAREAAERAAREASEVDCAKENYGKAPINMSQVQSGTKWTEIKDLSTELAGQTVHVQARVQGSRPTGNKMCFLVLREGSATAQGLLVVDNETISKQMVKFANGVSSESLVSLVAKVVIPSEPVKSCTVGDVELHVSRLFVISEVSVTLPFTIDSASRSDLERELDPTLNRVLLFTRLNNRVVDLRTTANNAIFKLQAAVSQLFREYLTNEKFTEIHTPKIINAASEGGANVFRVDYFKRNAYLAQSPQLFKQMCIAADFGKVYEIAPVFRAENSQTHRHLTEYVGLDLECAFREHYHEVMDMIGDMFIYIFNNLEKRWAVELATVRKQYPSEPIQVGDKPLKLEFKDAVALLRKHGEKIGDFDDFNTDLEKKLGGIVREEYGTDFYMVDKFPLSIRPFYTMPDPENPQYSNSYDFFLRGEEIMSGAQRIHDAGMLKERITACGVPIDDLAEYIKAFEYGCPPHAGGGVGLERVIMFYLGLTDIRYSSLFPRDPTRLEP</sequence>
<keyword evidence="9" id="KW-0648">Protein biosynthesis</keyword>
<reference evidence="15" key="1">
    <citation type="submission" date="2022-07" db="EMBL/GenBank/DDBJ databases">
        <title>Phylogenomic reconstructions and comparative analyses of Kickxellomycotina fungi.</title>
        <authorList>
            <person name="Reynolds N.K."/>
            <person name="Stajich J.E."/>
            <person name="Barry K."/>
            <person name="Grigoriev I.V."/>
            <person name="Crous P."/>
            <person name="Smith M.E."/>
        </authorList>
    </citation>
    <scope>NUCLEOTIDE SEQUENCE</scope>
    <source>
        <strain evidence="15">BCRC 34297</strain>
    </source>
</reference>
<dbReference type="PANTHER" id="PTHR43450">
    <property type="entry name" value="ASPARTYL-TRNA SYNTHETASE"/>
    <property type="match status" value="1"/>
</dbReference>
<evidence type="ECO:0000256" key="10">
    <source>
        <dbReference type="ARBA" id="ARBA00023146"/>
    </source>
</evidence>
<evidence type="ECO:0000256" key="12">
    <source>
        <dbReference type="ARBA" id="ARBA00047904"/>
    </source>
</evidence>
<organism evidence="15 16">
    <name type="scientific">Coemansia pectinata</name>
    <dbReference type="NCBI Taxonomy" id="1052879"/>
    <lineage>
        <taxon>Eukaryota</taxon>
        <taxon>Fungi</taxon>
        <taxon>Fungi incertae sedis</taxon>
        <taxon>Zoopagomycota</taxon>
        <taxon>Kickxellomycotina</taxon>
        <taxon>Kickxellomycetes</taxon>
        <taxon>Kickxellales</taxon>
        <taxon>Kickxellaceae</taxon>
        <taxon>Coemansia</taxon>
    </lineage>
</organism>
<dbReference type="CDD" id="cd04320">
    <property type="entry name" value="AspRS_cyto_N"/>
    <property type="match status" value="1"/>
</dbReference>
<keyword evidence="10" id="KW-0030">Aminoacyl-tRNA synthetase</keyword>
<dbReference type="GO" id="GO:0004815">
    <property type="term" value="F:aspartate-tRNA ligase activity"/>
    <property type="evidence" value="ECO:0007669"/>
    <property type="project" value="UniProtKB-EC"/>
</dbReference>
<dbReference type="Pfam" id="PF00152">
    <property type="entry name" value="tRNA-synt_2"/>
    <property type="match status" value="1"/>
</dbReference>
<evidence type="ECO:0000256" key="6">
    <source>
        <dbReference type="ARBA" id="ARBA00022598"/>
    </source>
</evidence>
<name>A0A9W8LCQ5_9FUNG</name>
<dbReference type="GO" id="GO:0006422">
    <property type="term" value="P:aspartyl-tRNA aminoacylation"/>
    <property type="evidence" value="ECO:0007669"/>
    <property type="project" value="InterPro"/>
</dbReference>
<dbReference type="AlphaFoldDB" id="A0A9W8LCQ5"/>
<dbReference type="NCBIfam" id="TIGR00458">
    <property type="entry name" value="aspS_nondisc"/>
    <property type="match status" value="1"/>
</dbReference>
<evidence type="ECO:0000256" key="1">
    <source>
        <dbReference type="ARBA" id="ARBA00004496"/>
    </source>
</evidence>
<dbReference type="FunFam" id="3.30.930.10:FF:000013">
    <property type="entry name" value="Aspartate--tRNA ligase, cytoplasmic"/>
    <property type="match status" value="1"/>
</dbReference>
<dbReference type="GO" id="GO:0005829">
    <property type="term" value="C:cytosol"/>
    <property type="evidence" value="ECO:0007669"/>
    <property type="project" value="TreeGrafter"/>
</dbReference>
<dbReference type="OrthoDB" id="372395at2759"/>
<dbReference type="GO" id="GO:0003723">
    <property type="term" value="F:RNA binding"/>
    <property type="evidence" value="ECO:0007669"/>
    <property type="project" value="TreeGrafter"/>
</dbReference>
<dbReference type="PROSITE" id="PS50862">
    <property type="entry name" value="AA_TRNA_LIGASE_II"/>
    <property type="match status" value="1"/>
</dbReference>
<gene>
    <name evidence="15" type="primary">DPS1</name>
    <name evidence="15" type="ORF">GGI19_001927</name>
</gene>
<keyword evidence="7" id="KW-0547">Nucleotide-binding</keyword>
<evidence type="ECO:0000256" key="13">
    <source>
        <dbReference type="SAM" id="MobiDB-lite"/>
    </source>
</evidence>
<feature type="domain" description="Aminoacyl-transfer RNA synthetases class-II family profile" evidence="14">
    <location>
        <begin position="252"/>
        <end position="548"/>
    </location>
</feature>
<keyword evidence="8" id="KW-0067">ATP-binding</keyword>
<protein>
    <recommendedName>
        <fullName evidence="4">Aspartate--tRNA ligase, cytoplasmic</fullName>
        <ecNumber evidence="3">6.1.1.12</ecNumber>
    </recommendedName>
    <alternativeName>
        <fullName evidence="11">Aspartyl-tRNA synthetase</fullName>
    </alternativeName>
</protein>
<dbReference type="InterPro" id="IPR012340">
    <property type="entry name" value="NA-bd_OB-fold"/>
</dbReference>
<evidence type="ECO:0000259" key="14">
    <source>
        <dbReference type="PROSITE" id="PS50862"/>
    </source>
</evidence>
<dbReference type="EC" id="6.1.1.12" evidence="3"/>
<dbReference type="SUPFAM" id="SSF55681">
    <property type="entry name" value="Class II aaRS and biotin synthetases"/>
    <property type="match status" value="1"/>
</dbReference>
<dbReference type="HAMAP" id="MF_02075">
    <property type="entry name" value="Asp_tRNA_synth_type2"/>
    <property type="match status" value="1"/>
</dbReference>
<evidence type="ECO:0000256" key="8">
    <source>
        <dbReference type="ARBA" id="ARBA00022840"/>
    </source>
</evidence>
<dbReference type="GO" id="GO:0017101">
    <property type="term" value="C:aminoacyl-tRNA synthetase multienzyme complex"/>
    <property type="evidence" value="ECO:0007669"/>
    <property type="project" value="TreeGrafter"/>
</dbReference>
<dbReference type="CDD" id="cd00776">
    <property type="entry name" value="AsxRS_core"/>
    <property type="match status" value="1"/>
</dbReference>